<evidence type="ECO:0000256" key="1">
    <source>
        <dbReference type="ARBA" id="ARBA00001913"/>
    </source>
</evidence>
<dbReference type="GO" id="GO:0019369">
    <property type="term" value="P:arachidonate metabolic process"/>
    <property type="evidence" value="ECO:0007669"/>
    <property type="project" value="TreeGrafter"/>
</dbReference>
<keyword evidence="5" id="KW-0812">Transmembrane</keyword>
<evidence type="ECO:0000256" key="7">
    <source>
        <dbReference type="ARBA" id="ARBA00022801"/>
    </source>
</evidence>
<keyword evidence="12" id="KW-0472">Membrane</keyword>
<keyword evidence="3" id="KW-1003">Cell membrane</keyword>
<keyword evidence="7" id="KW-0378">Hydrolase</keyword>
<dbReference type="GO" id="GO:0005886">
    <property type="term" value="C:plasma membrane"/>
    <property type="evidence" value="ECO:0007669"/>
    <property type="project" value="UniProtKB-SubCell"/>
</dbReference>
<evidence type="ECO:0000256" key="9">
    <source>
        <dbReference type="ARBA" id="ARBA00022963"/>
    </source>
</evidence>
<keyword evidence="18" id="KW-1185">Reference proteome</keyword>
<protein>
    <recommendedName>
        <fullName evidence="14">sn-1-specific diacylglycerol lipase</fullName>
        <ecNumber evidence="14">3.1.1.116</ecNumber>
    </recommendedName>
</protein>
<dbReference type="PANTHER" id="PTHR45792:SF8">
    <property type="entry name" value="DIACYLGLYCEROL LIPASE-ALPHA"/>
    <property type="match status" value="1"/>
</dbReference>
<dbReference type="Gene3D" id="3.40.50.1820">
    <property type="entry name" value="alpha/beta hydrolase"/>
    <property type="match status" value="1"/>
</dbReference>
<evidence type="ECO:0000256" key="3">
    <source>
        <dbReference type="ARBA" id="ARBA00022475"/>
    </source>
</evidence>
<keyword evidence="10" id="KW-1133">Transmembrane helix</keyword>
<name>A0A0L0SD56_ALLM3</name>
<comment type="catalytic activity">
    <reaction evidence="13">
        <text>a 1,2-diacyl-sn-glycerol + H2O = a 2-acylglycerol + a fatty acid + H(+)</text>
        <dbReference type="Rhea" id="RHEA:33275"/>
        <dbReference type="ChEBI" id="CHEBI:15377"/>
        <dbReference type="ChEBI" id="CHEBI:15378"/>
        <dbReference type="ChEBI" id="CHEBI:17389"/>
        <dbReference type="ChEBI" id="CHEBI:17815"/>
        <dbReference type="ChEBI" id="CHEBI:28868"/>
        <dbReference type="EC" id="3.1.1.116"/>
    </reaction>
    <physiologicalReaction direction="left-to-right" evidence="13">
        <dbReference type="Rhea" id="RHEA:33276"/>
    </physiologicalReaction>
</comment>
<proteinExistence type="predicted"/>
<dbReference type="EC" id="3.1.1.116" evidence="14"/>
<evidence type="ECO:0000256" key="10">
    <source>
        <dbReference type="ARBA" id="ARBA00022989"/>
    </source>
</evidence>
<dbReference type="InterPro" id="IPR002921">
    <property type="entry name" value="Fungal_lipase-type"/>
</dbReference>
<comment type="cofactor">
    <cofactor evidence="1">
        <name>Ca(2+)</name>
        <dbReference type="ChEBI" id="CHEBI:29108"/>
    </cofactor>
</comment>
<dbReference type="OrthoDB" id="438440at2759"/>
<evidence type="ECO:0000259" key="16">
    <source>
        <dbReference type="Pfam" id="PF01764"/>
    </source>
</evidence>
<dbReference type="InterPro" id="IPR052214">
    <property type="entry name" value="DAG_Lipase-Related"/>
</dbReference>
<dbReference type="GO" id="GO:0046340">
    <property type="term" value="P:diacylglycerol catabolic process"/>
    <property type="evidence" value="ECO:0007669"/>
    <property type="project" value="TreeGrafter"/>
</dbReference>
<evidence type="ECO:0000256" key="13">
    <source>
        <dbReference type="ARBA" id="ARBA00024531"/>
    </source>
</evidence>
<evidence type="ECO:0000256" key="4">
    <source>
        <dbReference type="ARBA" id="ARBA00022553"/>
    </source>
</evidence>
<dbReference type="Proteomes" id="UP000054350">
    <property type="component" value="Unassembled WGS sequence"/>
</dbReference>
<reference evidence="17 18" key="1">
    <citation type="submission" date="2009-11" db="EMBL/GenBank/DDBJ databases">
        <title>Annotation of Allomyces macrogynus ATCC 38327.</title>
        <authorList>
            <consortium name="The Broad Institute Genome Sequencing Platform"/>
            <person name="Russ C."/>
            <person name="Cuomo C."/>
            <person name="Burger G."/>
            <person name="Gray M.W."/>
            <person name="Holland P.W.H."/>
            <person name="King N."/>
            <person name="Lang F.B.F."/>
            <person name="Roger A.J."/>
            <person name="Ruiz-Trillo I."/>
            <person name="Young S.K."/>
            <person name="Zeng Q."/>
            <person name="Gargeya S."/>
            <person name="Fitzgerald M."/>
            <person name="Haas B."/>
            <person name="Abouelleil A."/>
            <person name="Alvarado L."/>
            <person name="Arachchi H.M."/>
            <person name="Berlin A."/>
            <person name="Chapman S.B."/>
            <person name="Gearin G."/>
            <person name="Goldberg J."/>
            <person name="Griggs A."/>
            <person name="Gujja S."/>
            <person name="Hansen M."/>
            <person name="Heiman D."/>
            <person name="Howarth C."/>
            <person name="Larimer J."/>
            <person name="Lui A."/>
            <person name="MacDonald P.J.P."/>
            <person name="McCowen C."/>
            <person name="Montmayeur A."/>
            <person name="Murphy C."/>
            <person name="Neiman D."/>
            <person name="Pearson M."/>
            <person name="Priest M."/>
            <person name="Roberts A."/>
            <person name="Saif S."/>
            <person name="Shea T."/>
            <person name="Sisk P."/>
            <person name="Stolte C."/>
            <person name="Sykes S."/>
            <person name="Wortman J."/>
            <person name="Nusbaum C."/>
            <person name="Birren B."/>
        </authorList>
    </citation>
    <scope>NUCLEOTIDE SEQUENCE [LARGE SCALE GENOMIC DNA]</scope>
    <source>
        <strain evidence="17 18">ATCC 38327</strain>
    </source>
</reference>
<dbReference type="GO" id="GO:0046872">
    <property type="term" value="F:metal ion binding"/>
    <property type="evidence" value="ECO:0007669"/>
    <property type="project" value="UniProtKB-KW"/>
</dbReference>
<feature type="region of interest" description="Disordered" evidence="15">
    <location>
        <begin position="283"/>
        <end position="304"/>
    </location>
</feature>
<sequence>MSTSFKQLPPRTYDTITDRTFFSSTLHFKKYATAAYGWRGLMFFGKSKIPSDKRSMAAHLPHVAKEDILAMELTSRDVFQPCYYVVRDQRENAIVVTIRGTLSTMDAITDLVCEYSRMDDGLVHRGIKVAAEWLATTLDAPLRDWVKRFKPDKLVIVSHSLGAGTASLLTMILADHQLPHLRDIQPTLQLKCFAFAPPPACSLNLARRYSHMIDSFVLEKDVVCRLSYGSVVDLRTSLLAAIAQVENHTMAIYQLLTKKDWNDNPNVQRKFDAIARVRAASTSPTSTPSFTVADPSTTGGPSSSLPNMVRAIASPLHASGPFQSATLVGPRCSTPDIVTDGMGEPIPMNERESAVAPLPSAAASDDRRRGSSTSSTSSVASAESTDSVTRVPIIERSDPERFAHLIVKAGMFMEHLPIAYENALQMWLASDADSLGVGS</sequence>
<evidence type="ECO:0000256" key="5">
    <source>
        <dbReference type="ARBA" id="ARBA00022692"/>
    </source>
</evidence>
<dbReference type="CDD" id="cd00519">
    <property type="entry name" value="Lipase_3"/>
    <property type="match status" value="1"/>
</dbReference>
<keyword evidence="11" id="KW-0443">Lipid metabolism</keyword>
<dbReference type="PANTHER" id="PTHR45792">
    <property type="entry name" value="DIACYLGLYCEROL LIPASE HOMOLOG-RELATED"/>
    <property type="match status" value="1"/>
</dbReference>
<feature type="domain" description="Fungal lipase-type" evidence="16">
    <location>
        <begin position="95"/>
        <end position="227"/>
    </location>
</feature>
<organism evidence="17 18">
    <name type="scientific">Allomyces macrogynus (strain ATCC 38327)</name>
    <name type="common">Allomyces javanicus var. macrogynus</name>
    <dbReference type="NCBI Taxonomy" id="578462"/>
    <lineage>
        <taxon>Eukaryota</taxon>
        <taxon>Fungi</taxon>
        <taxon>Fungi incertae sedis</taxon>
        <taxon>Blastocladiomycota</taxon>
        <taxon>Blastocladiomycetes</taxon>
        <taxon>Blastocladiales</taxon>
        <taxon>Blastocladiaceae</taxon>
        <taxon>Allomyces</taxon>
    </lineage>
</organism>
<evidence type="ECO:0000256" key="12">
    <source>
        <dbReference type="ARBA" id="ARBA00023136"/>
    </source>
</evidence>
<evidence type="ECO:0000256" key="6">
    <source>
        <dbReference type="ARBA" id="ARBA00022723"/>
    </source>
</evidence>
<dbReference type="InterPro" id="IPR029058">
    <property type="entry name" value="AB_hydrolase_fold"/>
</dbReference>
<feature type="compositionally biased region" description="Low complexity" evidence="15">
    <location>
        <begin position="371"/>
        <end position="387"/>
    </location>
</feature>
<dbReference type="VEuPathDB" id="FungiDB:AMAG_05758"/>
<dbReference type="eggNOG" id="KOG2088">
    <property type="taxonomic scope" value="Eukaryota"/>
</dbReference>
<dbReference type="SUPFAM" id="SSF53474">
    <property type="entry name" value="alpha/beta-Hydrolases"/>
    <property type="match status" value="1"/>
</dbReference>
<keyword evidence="8" id="KW-0106">Calcium</keyword>
<accession>A0A0L0SD56</accession>
<dbReference type="Pfam" id="PF01764">
    <property type="entry name" value="Lipase_3"/>
    <property type="match status" value="1"/>
</dbReference>
<evidence type="ECO:0000313" key="17">
    <source>
        <dbReference type="EMBL" id="KNE60364.1"/>
    </source>
</evidence>
<comment type="subcellular location">
    <subcellularLocation>
        <location evidence="2">Cell membrane</location>
        <topology evidence="2">Multi-pass membrane protein</topology>
    </subcellularLocation>
</comment>
<evidence type="ECO:0000256" key="2">
    <source>
        <dbReference type="ARBA" id="ARBA00004651"/>
    </source>
</evidence>
<keyword evidence="6" id="KW-0479">Metal-binding</keyword>
<evidence type="ECO:0000256" key="15">
    <source>
        <dbReference type="SAM" id="MobiDB-lite"/>
    </source>
</evidence>
<feature type="compositionally biased region" description="Low complexity" evidence="15">
    <location>
        <begin position="354"/>
        <end position="363"/>
    </location>
</feature>
<keyword evidence="9" id="KW-0442">Lipid degradation</keyword>
<dbReference type="GO" id="GO:0016298">
    <property type="term" value="F:lipase activity"/>
    <property type="evidence" value="ECO:0007669"/>
    <property type="project" value="TreeGrafter"/>
</dbReference>
<dbReference type="EMBL" id="GG745336">
    <property type="protein sequence ID" value="KNE60364.1"/>
    <property type="molecule type" value="Genomic_DNA"/>
</dbReference>
<keyword evidence="4" id="KW-0597">Phosphoprotein</keyword>
<evidence type="ECO:0000256" key="11">
    <source>
        <dbReference type="ARBA" id="ARBA00023098"/>
    </source>
</evidence>
<feature type="region of interest" description="Disordered" evidence="15">
    <location>
        <begin position="337"/>
        <end position="392"/>
    </location>
</feature>
<evidence type="ECO:0000313" key="18">
    <source>
        <dbReference type="Proteomes" id="UP000054350"/>
    </source>
</evidence>
<reference evidence="18" key="2">
    <citation type="submission" date="2009-11" db="EMBL/GenBank/DDBJ databases">
        <title>The Genome Sequence of Allomyces macrogynus strain ATCC 38327.</title>
        <authorList>
            <consortium name="The Broad Institute Genome Sequencing Platform"/>
            <person name="Russ C."/>
            <person name="Cuomo C."/>
            <person name="Shea T."/>
            <person name="Young S.K."/>
            <person name="Zeng Q."/>
            <person name="Koehrsen M."/>
            <person name="Haas B."/>
            <person name="Borodovsky M."/>
            <person name="Guigo R."/>
            <person name="Alvarado L."/>
            <person name="Berlin A."/>
            <person name="Borenstein D."/>
            <person name="Chen Z."/>
            <person name="Engels R."/>
            <person name="Freedman E."/>
            <person name="Gellesch M."/>
            <person name="Goldberg J."/>
            <person name="Griggs A."/>
            <person name="Gujja S."/>
            <person name="Heiman D."/>
            <person name="Hepburn T."/>
            <person name="Howarth C."/>
            <person name="Jen D."/>
            <person name="Larson L."/>
            <person name="Lewis B."/>
            <person name="Mehta T."/>
            <person name="Park D."/>
            <person name="Pearson M."/>
            <person name="Roberts A."/>
            <person name="Saif S."/>
            <person name="Shenoy N."/>
            <person name="Sisk P."/>
            <person name="Stolte C."/>
            <person name="Sykes S."/>
            <person name="Walk T."/>
            <person name="White J."/>
            <person name="Yandava C."/>
            <person name="Burger G."/>
            <person name="Gray M.W."/>
            <person name="Holland P.W.H."/>
            <person name="King N."/>
            <person name="Lang F.B.F."/>
            <person name="Roger A.J."/>
            <person name="Ruiz-Trillo I."/>
            <person name="Lander E."/>
            <person name="Nusbaum C."/>
        </authorList>
    </citation>
    <scope>NUCLEOTIDE SEQUENCE [LARGE SCALE GENOMIC DNA]</scope>
    <source>
        <strain evidence="18">ATCC 38327</strain>
    </source>
</reference>
<evidence type="ECO:0000256" key="14">
    <source>
        <dbReference type="ARBA" id="ARBA00026104"/>
    </source>
</evidence>
<evidence type="ECO:0000256" key="8">
    <source>
        <dbReference type="ARBA" id="ARBA00022837"/>
    </source>
</evidence>
<gene>
    <name evidence="17" type="ORF">AMAG_05758</name>
</gene>
<dbReference type="AlphaFoldDB" id="A0A0L0SD56"/>